<evidence type="ECO:0000313" key="2">
    <source>
        <dbReference type="Proteomes" id="UP000299102"/>
    </source>
</evidence>
<accession>A0A4C1YRV7</accession>
<dbReference type="AlphaFoldDB" id="A0A4C1YRV7"/>
<sequence>MDVLAQVNITAHGGARGRRPRLFTSACARPHGFGKGLTSIVCAARPSRPRAARTVLTAHALYCVNALRVTVFHYQNVHTSYFHSLHWNSYY</sequence>
<proteinExistence type="predicted"/>
<keyword evidence="2" id="KW-1185">Reference proteome</keyword>
<gene>
    <name evidence="1" type="ORF">EVAR_61087_1</name>
</gene>
<comment type="caution">
    <text evidence="1">The sequence shown here is derived from an EMBL/GenBank/DDBJ whole genome shotgun (WGS) entry which is preliminary data.</text>
</comment>
<dbReference type="Proteomes" id="UP000299102">
    <property type="component" value="Unassembled WGS sequence"/>
</dbReference>
<evidence type="ECO:0000313" key="1">
    <source>
        <dbReference type="EMBL" id="GBP77085.1"/>
    </source>
</evidence>
<protein>
    <submittedName>
        <fullName evidence="1">Uncharacterized protein</fullName>
    </submittedName>
</protein>
<organism evidence="1 2">
    <name type="scientific">Eumeta variegata</name>
    <name type="common">Bagworm moth</name>
    <name type="synonym">Eumeta japonica</name>
    <dbReference type="NCBI Taxonomy" id="151549"/>
    <lineage>
        <taxon>Eukaryota</taxon>
        <taxon>Metazoa</taxon>
        <taxon>Ecdysozoa</taxon>
        <taxon>Arthropoda</taxon>
        <taxon>Hexapoda</taxon>
        <taxon>Insecta</taxon>
        <taxon>Pterygota</taxon>
        <taxon>Neoptera</taxon>
        <taxon>Endopterygota</taxon>
        <taxon>Lepidoptera</taxon>
        <taxon>Glossata</taxon>
        <taxon>Ditrysia</taxon>
        <taxon>Tineoidea</taxon>
        <taxon>Psychidae</taxon>
        <taxon>Oiketicinae</taxon>
        <taxon>Eumeta</taxon>
    </lineage>
</organism>
<reference evidence="1 2" key="1">
    <citation type="journal article" date="2019" name="Commun. Biol.">
        <title>The bagworm genome reveals a unique fibroin gene that provides high tensile strength.</title>
        <authorList>
            <person name="Kono N."/>
            <person name="Nakamura H."/>
            <person name="Ohtoshi R."/>
            <person name="Tomita M."/>
            <person name="Numata K."/>
            <person name="Arakawa K."/>
        </authorList>
    </citation>
    <scope>NUCLEOTIDE SEQUENCE [LARGE SCALE GENOMIC DNA]</scope>
</reference>
<dbReference type="EMBL" id="BGZK01001317">
    <property type="protein sequence ID" value="GBP77085.1"/>
    <property type="molecule type" value="Genomic_DNA"/>
</dbReference>
<name>A0A4C1YRV7_EUMVA</name>